<dbReference type="AlphaFoldDB" id="A0A822Y0Z3"/>
<protein>
    <submittedName>
        <fullName evidence="1">Uncharacterized protein</fullName>
    </submittedName>
</protein>
<sequence length="192" mass="21571">MQEIESELLKVQSDTPTSESIVKERQLTAEYSHFAKLDDDLSQDLSFANKCSETIKKLKRWSQATIGNSRKRMQEIESELLKVQPDTPISEPIVKERQLTTEYSHFAKLDEIYWAQRAHSDWLKQVLSVSYAMDPTSPPPVGCIEVNVDAAVLDLAFGIGVVCRDSMGHHLESLACIAPCYAGRSSSLVDWP</sequence>
<proteinExistence type="predicted"/>
<evidence type="ECO:0000313" key="2">
    <source>
        <dbReference type="Proteomes" id="UP000607653"/>
    </source>
</evidence>
<gene>
    <name evidence="1" type="ORF">HUJ06_027410</name>
</gene>
<organism evidence="1 2">
    <name type="scientific">Nelumbo nucifera</name>
    <name type="common">Sacred lotus</name>
    <dbReference type="NCBI Taxonomy" id="4432"/>
    <lineage>
        <taxon>Eukaryota</taxon>
        <taxon>Viridiplantae</taxon>
        <taxon>Streptophyta</taxon>
        <taxon>Embryophyta</taxon>
        <taxon>Tracheophyta</taxon>
        <taxon>Spermatophyta</taxon>
        <taxon>Magnoliopsida</taxon>
        <taxon>Proteales</taxon>
        <taxon>Nelumbonaceae</taxon>
        <taxon>Nelumbo</taxon>
    </lineage>
</organism>
<comment type="caution">
    <text evidence="1">The sequence shown here is derived from an EMBL/GenBank/DDBJ whole genome shotgun (WGS) entry which is preliminary data.</text>
</comment>
<dbReference type="EMBL" id="DUZY01000002">
    <property type="protein sequence ID" value="DAD25942.1"/>
    <property type="molecule type" value="Genomic_DNA"/>
</dbReference>
<name>A0A822Y0Z3_NELNU</name>
<dbReference type="Proteomes" id="UP000607653">
    <property type="component" value="Unassembled WGS sequence"/>
</dbReference>
<keyword evidence="2" id="KW-1185">Reference proteome</keyword>
<evidence type="ECO:0000313" key="1">
    <source>
        <dbReference type="EMBL" id="DAD25942.1"/>
    </source>
</evidence>
<accession>A0A822Y0Z3</accession>
<reference evidence="1 2" key="1">
    <citation type="journal article" date="2020" name="Mol. Biol. Evol.">
        <title>Distinct Expression and Methylation Patterns for Genes with Different Fates following a Single Whole-Genome Duplication in Flowering Plants.</title>
        <authorList>
            <person name="Shi T."/>
            <person name="Rahmani R.S."/>
            <person name="Gugger P.F."/>
            <person name="Wang M."/>
            <person name="Li H."/>
            <person name="Zhang Y."/>
            <person name="Li Z."/>
            <person name="Wang Q."/>
            <person name="Van de Peer Y."/>
            <person name="Marchal K."/>
            <person name="Chen J."/>
        </authorList>
    </citation>
    <scope>NUCLEOTIDE SEQUENCE [LARGE SCALE GENOMIC DNA]</scope>
    <source>
        <tissue evidence="1">Leaf</tissue>
    </source>
</reference>